<dbReference type="AlphaFoldDB" id="A0A8H2WCA7"/>
<protein>
    <submittedName>
        <fullName evidence="1">Uncharacterized protein</fullName>
    </submittedName>
</protein>
<organism evidence="1 2">
    <name type="scientific">Rhizoctonia solani</name>
    <dbReference type="NCBI Taxonomy" id="456999"/>
    <lineage>
        <taxon>Eukaryota</taxon>
        <taxon>Fungi</taxon>
        <taxon>Dikarya</taxon>
        <taxon>Basidiomycota</taxon>
        <taxon>Agaricomycotina</taxon>
        <taxon>Agaricomycetes</taxon>
        <taxon>Cantharellales</taxon>
        <taxon>Ceratobasidiaceae</taxon>
        <taxon>Rhizoctonia</taxon>
    </lineage>
</organism>
<dbReference type="OrthoDB" id="5575144at2759"/>
<dbReference type="EMBL" id="CAJMWS010000101">
    <property type="protein sequence ID" value="CAE6362753.1"/>
    <property type="molecule type" value="Genomic_DNA"/>
</dbReference>
<reference evidence="1" key="1">
    <citation type="submission" date="2021-01" db="EMBL/GenBank/DDBJ databases">
        <authorList>
            <person name="Kaushik A."/>
        </authorList>
    </citation>
    <scope>NUCLEOTIDE SEQUENCE</scope>
    <source>
        <strain evidence="1">AG1-1C</strain>
    </source>
</reference>
<sequence length="274" mass="30796">MIPEYKLASYDYDEQPDSAITVTYRCVANDLTTSNTDGVETSMTSNIPYHPVQPSSSIYKLSNEGQRFGPRLLESADNKWQSYTNCPSNTPLSSAHQMPFGSSTSQEYSEEYGFSITHSPYEVKHFNATLANTPMDGTHHRMAADCGPKRLAPTVPVCPTQVRYALEGQIKRACGTRISKAAELLAATTTGTRNREVYASIDRVGLRGHGKIRVRRPPEVRWNETMQCAYVSPITGCRCRVRLNRGPDLERHLRTVHLRQEVQFIPNLRASNKR</sequence>
<comment type="caution">
    <text evidence="1">The sequence shown here is derived from an EMBL/GenBank/DDBJ whole genome shotgun (WGS) entry which is preliminary data.</text>
</comment>
<gene>
    <name evidence="1" type="ORF">RDB_LOCUS20429</name>
</gene>
<accession>A0A8H2WCA7</accession>
<evidence type="ECO:0000313" key="1">
    <source>
        <dbReference type="EMBL" id="CAE6362753.1"/>
    </source>
</evidence>
<name>A0A8H2WCA7_9AGAM</name>
<evidence type="ECO:0000313" key="2">
    <source>
        <dbReference type="Proteomes" id="UP000663846"/>
    </source>
</evidence>
<proteinExistence type="predicted"/>
<dbReference type="Proteomes" id="UP000663846">
    <property type="component" value="Unassembled WGS sequence"/>
</dbReference>